<name>A0A1M4W6W5_9BACT</name>
<keyword evidence="7" id="KW-0239">DNA-directed DNA polymerase</keyword>
<keyword evidence="4" id="KW-0808">Transferase</keyword>
<dbReference type="OrthoDB" id="9803237at2"/>
<protein>
    <recommendedName>
        <fullName evidence="3">DNA polymerase III subunit alpha</fullName>
        <ecNumber evidence="2">2.7.7.7</ecNumber>
    </recommendedName>
</protein>
<dbReference type="GO" id="GO:0003887">
    <property type="term" value="F:DNA-directed DNA polymerase activity"/>
    <property type="evidence" value="ECO:0007669"/>
    <property type="project" value="UniProtKB-KW"/>
</dbReference>
<evidence type="ECO:0000256" key="7">
    <source>
        <dbReference type="ARBA" id="ARBA00022932"/>
    </source>
</evidence>
<evidence type="ECO:0000259" key="9">
    <source>
        <dbReference type="SMART" id="SM00481"/>
    </source>
</evidence>
<gene>
    <name evidence="10" type="ORF">SAMN05443144_103138</name>
</gene>
<evidence type="ECO:0000313" key="11">
    <source>
        <dbReference type="Proteomes" id="UP000184041"/>
    </source>
</evidence>
<dbReference type="EC" id="2.7.7.7" evidence="2"/>
<dbReference type="CDD" id="cd04485">
    <property type="entry name" value="DnaE_OBF"/>
    <property type="match status" value="1"/>
</dbReference>
<dbReference type="Pfam" id="PF01336">
    <property type="entry name" value="tRNA_anti-codon"/>
    <property type="match status" value="1"/>
</dbReference>
<dbReference type="NCBIfam" id="TIGR00594">
    <property type="entry name" value="polc"/>
    <property type="match status" value="1"/>
</dbReference>
<evidence type="ECO:0000256" key="1">
    <source>
        <dbReference type="ARBA" id="ARBA00004496"/>
    </source>
</evidence>
<keyword evidence="6" id="KW-0235">DNA replication</keyword>
<dbReference type="NCBIfam" id="NF005298">
    <property type="entry name" value="PRK06826.1"/>
    <property type="match status" value="1"/>
</dbReference>
<evidence type="ECO:0000256" key="2">
    <source>
        <dbReference type="ARBA" id="ARBA00012417"/>
    </source>
</evidence>
<dbReference type="Gene3D" id="3.20.20.140">
    <property type="entry name" value="Metal-dependent hydrolases"/>
    <property type="match status" value="1"/>
</dbReference>
<dbReference type="InterPro" id="IPR041931">
    <property type="entry name" value="DNA_pol3_alpha_thumb_dom"/>
</dbReference>
<dbReference type="InterPro" id="IPR004013">
    <property type="entry name" value="PHP_dom"/>
</dbReference>
<dbReference type="InterPro" id="IPR011708">
    <property type="entry name" value="DNA_pol3_alpha_NTPase_dom"/>
</dbReference>
<dbReference type="CDD" id="cd12113">
    <property type="entry name" value="PHP_PolIIIA_DnaE3"/>
    <property type="match status" value="1"/>
</dbReference>
<dbReference type="GO" id="GO:0006260">
    <property type="term" value="P:DNA replication"/>
    <property type="evidence" value="ECO:0007669"/>
    <property type="project" value="UniProtKB-KW"/>
</dbReference>
<dbReference type="AlphaFoldDB" id="A0A1M4W6W5"/>
<evidence type="ECO:0000256" key="4">
    <source>
        <dbReference type="ARBA" id="ARBA00022679"/>
    </source>
</evidence>
<dbReference type="Proteomes" id="UP000184041">
    <property type="component" value="Unassembled WGS sequence"/>
</dbReference>
<evidence type="ECO:0000256" key="3">
    <source>
        <dbReference type="ARBA" id="ARBA00019114"/>
    </source>
</evidence>
<evidence type="ECO:0000256" key="8">
    <source>
        <dbReference type="ARBA" id="ARBA00049244"/>
    </source>
</evidence>
<dbReference type="STRING" id="1194090.SAMN05443144_103138"/>
<proteinExistence type="predicted"/>
<dbReference type="PANTHER" id="PTHR32294">
    <property type="entry name" value="DNA POLYMERASE III SUBUNIT ALPHA"/>
    <property type="match status" value="1"/>
</dbReference>
<dbReference type="InterPro" id="IPR016195">
    <property type="entry name" value="Pol/histidinol_Pase-like"/>
</dbReference>
<dbReference type="Pfam" id="PF14579">
    <property type="entry name" value="HHH_6"/>
    <property type="match status" value="1"/>
</dbReference>
<dbReference type="GO" id="GO:0003676">
    <property type="term" value="F:nucleic acid binding"/>
    <property type="evidence" value="ECO:0007669"/>
    <property type="project" value="InterPro"/>
</dbReference>
<dbReference type="Pfam" id="PF02811">
    <property type="entry name" value="PHP"/>
    <property type="match status" value="1"/>
</dbReference>
<evidence type="ECO:0000313" key="10">
    <source>
        <dbReference type="EMBL" id="SHE76939.1"/>
    </source>
</evidence>
<dbReference type="EMBL" id="FQUS01000003">
    <property type="protein sequence ID" value="SHE76939.1"/>
    <property type="molecule type" value="Genomic_DNA"/>
</dbReference>
<sequence>MDFSHLHCHTQFSMLDGAASISQLVKKSKNEGMPAIAITDHGNMFGVPKFVNEAHKQGVKPIIGCEFYVTPSGMDDKKDTTRYHQVLLAKNMTGYRNLSKLCSLGYTEGMYYKPRIDKPTLAEHAGGLIATTCCIASEINQKIIKEGESQARPLFEWYLNVFGDDYYIELQRHGLKDQNRCNEVLVRWAKEYNVKMVATNDSHYVDEEDSEAHDILLALQTNADIDDPNRFRFTDDNNNLNTDYYLKSPEEMEELFDDQPSAIDNTNEIIEKVEDIDLSSELLLPHYSIPDEYDSMYDYLRQLTYDGARERYGEITQQVSERIEQELTIIKEMDFVGYFLIVQDFTTEARRRDVFVGPGRGSAAGSIVAYCLGIINIDPLEHDLLFERFLNPERVSPPDIDIDFDDSGRQEVIDYVVEEYGRNNVAQIVTYGTMKAKTSIRDVGRVLGVPLEEVNRITKMFPDGPGFTEFEDVLDSRKNPESAKDIQQLFEHPDPQIQKMMRFARTLEGSARQTGIHAAGVIIAPGEISEYVPVALSKDKELITQYDGPHAEECGLLKMDFLGLKTLSILKTAIKYVEENHGVHYELDEIPRDDEKTFELYQKGNTIGTFQFESDGMRKYLKQLKPTSLDDLIAMNALYRPGPMQFIPEYIDRKHGRSEVEYPHPDLEELLKPTYGIMIYQEQIMKAAQIIANYSLGEADLLRRAMGKKKQKVMAKQRKVFTERAIENGVSADKAEELFDIMAEFANYGFNKSHSAAYSVVAYQTAFFKANYTPEYMAAVLTHNMGDIDKVSKFIEECYHNGITVDPPNINTGAGKFVAVDGRIQYGMEAIKGVGSNAVEEVVKERRANGTFESIYDFARRIDSRICNKRTLESLIQAGAFDDFNKNRRQLLHNMEVIISYGSRVQEMENSNQSDLFGDGSGNASAIDEPVLEEIQPWSNIERLNKERELIGFYLSGHPLRKYEEDVEMFCSHTLDAGELEQLNDRTDVRCAGIITQVKRVTDKKGRPFAFLQMEDLHGTVEVIAFNEVYDRNLGMIQVDTLVVVDGSIDTRRGKPQIIANSFERIESMREKYQDQIELKLDIDTSQIGEEELHEMASLFEQNLGQTNVRFNVLSREAKRPFVMHVRKFVVDPNEELMGGLKSLLGKGSVALKRSAGNGR</sequence>
<dbReference type="InterPro" id="IPR004365">
    <property type="entry name" value="NA-bd_OB_tRNA"/>
</dbReference>
<reference evidence="10 11" key="1">
    <citation type="submission" date="2016-11" db="EMBL/GenBank/DDBJ databases">
        <authorList>
            <person name="Jaros S."/>
            <person name="Januszkiewicz K."/>
            <person name="Wedrychowicz H."/>
        </authorList>
    </citation>
    <scope>NUCLEOTIDE SEQUENCE [LARGE SCALE GENOMIC DNA]</scope>
    <source>
        <strain evidence="10 11">DSM 21986</strain>
    </source>
</reference>
<dbReference type="RefSeq" id="WP_073059652.1">
    <property type="nucleotide sequence ID" value="NZ_FQUS01000003.1"/>
</dbReference>
<dbReference type="SMART" id="SM00481">
    <property type="entry name" value="POLIIIAc"/>
    <property type="match status" value="1"/>
</dbReference>
<dbReference type="NCBIfam" id="NF004226">
    <property type="entry name" value="PRK05673.1"/>
    <property type="match status" value="1"/>
</dbReference>
<dbReference type="Pfam" id="PF17657">
    <property type="entry name" value="DNA_pol3_finger"/>
    <property type="match status" value="1"/>
</dbReference>
<keyword evidence="11" id="KW-1185">Reference proteome</keyword>
<evidence type="ECO:0000256" key="6">
    <source>
        <dbReference type="ARBA" id="ARBA00022705"/>
    </source>
</evidence>
<accession>A0A1M4W6W5</accession>
<evidence type="ECO:0000256" key="5">
    <source>
        <dbReference type="ARBA" id="ARBA00022695"/>
    </source>
</evidence>
<comment type="subcellular location">
    <subcellularLocation>
        <location evidence="1">Cytoplasm</location>
    </subcellularLocation>
</comment>
<dbReference type="Pfam" id="PF07733">
    <property type="entry name" value="DNA_pol3_alpha"/>
    <property type="match status" value="1"/>
</dbReference>
<organism evidence="10 11">
    <name type="scientific">Fodinibius roseus</name>
    <dbReference type="NCBI Taxonomy" id="1194090"/>
    <lineage>
        <taxon>Bacteria</taxon>
        <taxon>Pseudomonadati</taxon>
        <taxon>Balneolota</taxon>
        <taxon>Balneolia</taxon>
        <taxon>Balneolales</taxon>
        <taxon>Balneolaceae</taxon>
        <taxon>Fodinibius</taxon>
    </lineage>
</organism>
<dbReference type="GO" id="GO:0008408">
    <property type="term" value="F:3'-5' exonuclease activity"/>
    <property type="evidence" value="ECO:0007669"/>
    <property type="project" value="InterPro"/>
</dbReference>
<dbReference type="Gene3D" id="1.10.150.870">
    <property type="match status" value="1"/>
</dbReference>
<dbReference type="InterPro" id="IPR003141">
    <property type="entry name" value="Pol/His_phosphatase_N"/>
</dbReference>
<dbReference type="InterPro" id="IPR004805">
    <property type="entry name" value="DnaE2/DnaE/PolC"/>
</dbReference>
<dbReference type="SUPFAM" id="SSF89550">
    <property type="entry name" value="PHP domain-like"/>
    <property type="match status" value="1"/>
</dbReference>
<dbReference type="PANTHER" id="PTHR32294:SF0">
    <property type="entry name" value="DNA POLYMERASE III SUBUNIT ALPHA"/>
    <property type="match status" value="1"/>
</dbReference>
<comment type="catalytic activity">
    <reaction evidence="8">
        <text>DNA(n) + a 2'-deoxyribonucleoside 5'-triphosphate = DNA(n+1) + diphosphate</text>
        <dbReference type="Rhea" id="RHEA:22508"/>
        <dbReference type="Rhea" id="RHEA-COMP:17339"/>
        <dbReference type="Rhea" id="RHEA-COMP:17340"/>
        <dbReference type="ChEBI" id="CHEBI:33019"/>
        <dbReference type="ChEBI" id="CHEBI:61560"/>
        <dbReference type="ChEBI" id="CHEBI:173112"/>
        <dbReference type="EC" id="2.7.7.7"/>
    </reaction>
</comment>
<dbReference type="GO" id="GO:0005737">
    <property type="term" value="C:cytoplasm"/>
    <property type="evidence" value="ECO:0007669"/>
    <property type="project" value="UniProtKB-SubCell"/>
</dbReference>
<dbReference type="InterPro" id="IPR029460">
    <property type="entry name" value="DNAPol_HHH"/>
</dbReference>
<dbReference type="Gene3D" id="1.10.10.1600">
    <property type="entry name" value="Bacterial DNA polymerase III alpha subunit, thumb domain"/>
    <property type="match status" value="1"/>
</dbReference>
<dbReference type="InterPro" id="IPR040982">
    <property type="entry name" value="DNA_pol3_finger"/>
</dbReference>
<keyword evidence="5" id="KW-0548">Nucleotidyltransferase</keyword>
<feature type="domain" description="Polymerase/histidinol phosphatase N-terminal" evidence="9">
    <location>
        <begin position="4"/>
        <end position="71"/>
    </location>
</feature>